<dbReference type="AlphaFoldDB" id="A0A381SM44"/>
<name>A0A381SM44_9ZZZZ</name>
<dbReference type="SUPFAM" id="SSF55729">
    <property type="entry name" value="Acyl-CoA N-acyltransferases (Nat)"/>
    <property type="match status" value="1"/>
</dbReference>
<reference evidence="2" key="1">
    <citation type="submission" date="2018-05" db="EMBL/GenBank/DDBJ databases">
        <authorList>
            <person name="Lanie J.A."/>
            <person name="Ng W.-L."/>
            <person name="Kazmierczak K.M."/>
            <person name="Andrzejewski T.M."/>
            <person name="Davidsen T.M."/>
            <person name="Wayne K.J."/>
            <person name="Tettelin H."/>
            <person name="Glass J.I."/>
            <person name="Rusch D."/>
            <person name="Podicherti R."/>
            <person name="Tsui H.-C.T."/>
            <person name="Winkler M.E."/>
        </authorList>
    </citation>
    <scope>NUCLEOTIDE SEQUENCE</scope>
</reference>
<evidence type="ECO:0000313" key="2">
    <source>
        <dbReference type="EMBL" id="SVA04358.1"/>
    </source>
</evidence>
<protein>
    <recommendedName>
        <fullName evidence="1">N-acetyltransferase domain-containing protein</fullName>
    </recommendedName>
</protein>
<accession>A0A381SM44</accession>
<organism evidence="2">
    <name type="scientific">marine metagenome</name>
    <dbReference type="NCBI Taxonomy" id="408172"/>
    <lineage>
        <taxon>unclassified sequences</taxon>
        <taxon>metagenomes</taxon>
        <taxon>ecological metagenomes</taxon>
    </lineage>
</organism>
<dbReference type="GO" id="GO:0016747">
    <property type="term" value="F:acyltransferase activity, transferring groups other than amino-acyl groups"/>
    <property type="evidence" value="ECO:0007669"/>
    <property type="project" value="InterPro"/>
</dbReference>
<sequence>VVATAEDITYEQIRAEWSVELAAIERAAFPTAGIEDLLVPEEIEVYCDTFPEGGFVALHEGRPVGMGVGIFIDFDFEDSHHSLDDLIGENSCGNHSADGDWYYGITIAVDPGYRRLGIGHQLYIRRKDLVRRFAKAGIVAGGVIPGYKDHIHEMSADDYVDKVVAGELYDPTLSFQLDNGFEALGAIPDYMDDPAVGDNAVLIVWRNPDLADPA</sequence>
<dbReference type="InterPro" id="IPR016181">
    <property type="entry name" value="Acyl_CoA_acyltransferase"/>
</dbReference>
<dbReference type="PROSITE" id="PS51186">
    <property type="entry name" value="GNAT"/>
    <property type="match status" value="1"/>
</dbReference>
<dbReference type="InterPro" id="IPR000182">
    <property type="entry name" value="GNAT_dom"/>
</dbReference>
<gene>
    <name evidence="2" type="ORF">METZ01_LOCUS57212</name>
</gene>
<feature type="domain" description="N-acetyltransferase" evidence="1">
    <location>
        <begin position="8"/>
        <end position="208"/>
    </location>
</feature>
<feature type="non-terminal residue" evidence="2">
    <location>
        <position position="1"/>
    </location>
</feature>
<dbReference type="CDD" id="cd04301">
    <property type="entry name" value="NAT_SF"/>
    <property type="match status" value="1"/>
</dbReference>
<dbReference type="Pfam" id="PF00583">
    <property type="entry name" value="Acetyltransf_1"/>
    <property type="match status" value="1"/>
</dbReference>
<proteinExistence type="predicted"/>
<dbReference type="EMBL" id="UINC01003217">
    <property type="protein sequence ID" value="SVA04358.1"/>
    <property type="molecule type" value="Genomic_DNA"/>
</dbReference>
<dbReference type="Gene3D" id="3.40.630.30">
    <property type="match status" value="1"/>
</dbReference>
<evidence type="ECO:0000259" key="1">
    <source>
        <dbReference type="PROSITE" id="PS51186"/>
    </source>
</evidence>